<keyword evidence="2" id="KW-1185">Reference proteome</keyword>
<evidence type="ECO:0000313" key="1">
    <source>
        <dbReference type="EMBL" id="SDI43597.1"/>
    </source>
</evidence>
<proteinExistence type="predicted"/>
<sequence length="102" mass="11478">MTHRVVIVHPHVGDSSWHEGERDVLKLNEEGAVYLRDFATQAEADAYRAGIYDGNGGDEPFEVNPDEMTHLDQIVAAQDLYRESNALQARAWAILKGMDPER</sequence>
<dbReference type="STRING" id="571298.SAMN04488026_10039"/>
<name>A0A1G8KJH1_9RHOB</name>
<organism evidence="1 2">
    <name type="scientific">Aliiruegeria lutimaris</name>
    <dbReference type="NCBI Taxonomy" id="571298"/>
    <lineage>
        <taxon>Bacteria</taxon>
        <taxon>Pseudomonadati</taxon>
        <taxon>Pseudomonadota</taxon>
        <taxon>Alphaproteobacteria</taxon>
        <taxon>Rhodobacterales</taxon>
        <taxon>Roseobacteraceae</taxon>
        <taxon>Aliiruegeria</taxon>
    </lineage>
</organism>
<reference evidence="1 2" key="1">
    <citation type="submission" date="2016-10" db="EMBL/GenBank/DDBJ databases">
        <authorList>
            <person name="de Groot N.N."/>
        </authorList>
    </citation>
    <scope>NUCLEOTIDE SEQUENCE [LARGE SCALE GENOMIC DNA]</scope>
    <source>
        <strain evidence="1 2">DSM 25294</strain>
    </source>
</reference>
<gene>
    <name evidence="1" type="ORF">SAMN04488026_10039</name>
</gene>
<dbReference type="RefSeq" id="WP_093148591.1">
    <property type="nucleotide sequence ID" value="NZ_FNEK01000003.1"/>
</dbReference>
<accession>A0A1G8KJH1</accession>
<evidence type="ECO:0000313" key="2">
    <source>
        <dbReference type="Proteomes" id="UP000199382"/>
    </source>
</evidence>
<dbReference type="Proteomes" id="UP000199382">
    <property type="component" value="Unassembled WGS sequence"/>
</dbReference>
<dbReference type="AlphaFoldDB" id="A0A1G8KJH1"/>
<protein>
    <submittedName>
        <fullName evidence="1">Uncharacterized protein</fullName>
    </submittedName>
</protein>
<dbReference type="EMBL" id="FNEK01000003">
    <property type="protein sequence ID" value="SDI43597.1"/>
    <property type="molecule type" value="Genomic_DNA"/>
</dbReference>